<dbReference type="Proteomes" id="UP000469452">
    <property type="component" value="Unassembled WGS sequence"/>
</dbReference>
<gene>
    <name evidence="2" type="ORF">AaE_011572</name>
</gene>
<evidence type="ECO:0000256" key="1">
    <source>
        <dbReference type="SAM" id="MobiDB-lite"/>
    </source>
</evidence>
<feature type="region of interest" description="Disordered" evidence="1">
    <location>
        <begin position="158"/>
        <end position="251"/>
    </location>
</feature>
<dbReference type="EMBL" id="VJMI01017264">
    <property type="protein sequence ID" value="KAF0714444.1"/>
    <property type="molecule type" value="Genomic_DNA"/>
</dbReference>
<dbReference type="AlphaFoldDB" id="A0A6A4ZNI9"/>
<feature type="region of interest" description="Disordered" evidence="1">
    <location>
        <begin position="1"/>
        <end position="22"/>
    </location>
</feature>
<accession>A0A6A4ZNI9</accession>
<protein>
    <submittedName>
        <fullName evidence="2">Uncharacterized protein</fullName>
    </submittedName>
</protein>
<name>A0A6A4ZNI9_APHAT</name>
<organism evidence="2 3">
    <name type="scientific">Aphanomyces astaci</name>
    <name type="common">Crayfish plague agent</name>
    <dbReference type="NCBI Taxonomy" id="112090"/>
    <lineage>
        <taxon>Eukaryota</taxon>
        <taxon>Sar</taxon>
        <taxon>Stramenopiles</taxon>
        <taxon>Oomycota</taxon>
        <taxon>Saprolegniomycetes</taxon>
        <taxon>Saprolegniales</taxon>
        <taxon>Verrucalvaceae</taxon>
        <taxon>Aphanomyces</taxon>
    </lineage>
</organism>
<evidence type="ECO:0000313" key="3">
    <source>
        <dbReference type="Proteomes" id="UP000469452"/>
    </source>
</evidence>
<comment type="caution">
    <text evidence="2">The sequence shown here is derived from an EMBL/GenBank/DDBJ whole genome shotgun (WGS) entry which is preliminary data.</text>
</comment>
<reference evidence="2 3" key="1">
    <citation type="submission" date="2019-06" db="EMBL/GenBank/DDBJ databases">
        <title>Genomics analysis of Aphanomyces spp. identifies a new class of oomycete effector associated with host adaptation.</title>
        <authorList>
            <person name="Gaulin E."/>
        </authorList>
    </citation>
    <scope>NUCLEOTIDE SEQUENCE [LARGE SCALE GENOMIC DNA]</scope>
    <source>
        <strain evidence="2 3">E</strain>
    </source>
</reference>
<evidence type="ECO:0000313" key="2">
    <source>
        <dbReference type="EMBL" id="KAF0714444.1"/>
    </source>
</evidence>
<sequence length="251" mass="26001">MNLAGLASSGEISPQIPAPADTDAQLESARLEVVASQALKKAAVAVVNAAVAERTALLASRELRAANDAVAAASPGTTPAAKVRRASLAQIARAARRADTAATLASIQAQDAASRAKISADTASAAVVAANAPATPDPSTPRSQPTGYTIVSFIKRRSSAAGPTTIQNSHTSPKYAPTKEPWPHTCSSNPSCPTVRKPFPYSRHMTHTATPPLPLSRPRTPRGSRAKPTDAFPHQPAQRNNAFMKPCASPP</sequence>
<proteinExistence type="predicted"/>
<feature type="compositionally biased region" description="Polar residues" evidence="1">
    <location>
        <begin position="161"/>
        <end position="172"/>
    </location>
</feature>